<evidence type="ECO:0000313" key="2">
    <source>
        <dbReference type="Proteomes" id="UP000034954"/>
    </source>
</evidence>
<evidence type="ECO:0000313" key="1">
    <source>
        <dbReference type="EMBL" id="KKO19903.1"/>
    </source>
</evidence>
<dbReference type="EMBL" id="LAQJ01000142">
    <property type="protein sequence ID" value="KKO19903.1"/>
    <property type="molecule type" value="Genomic_DNA"/>
</dbReference>
<dbReference type="Proteomes" id="UP000034954">
    <property type="component" value="Unassembled WGS sequence"/>
</dbReference>
<keyword evidence="2" id="KW-1185">Reference proteome</keyword>
<proteinExistence type="predicted"/>
<name>A0A0M2UV25_9BACT</name>
<protein>
    <submittedName>
        <fullName evidence="1">Uncharacterized protein</fullName>
    </submittedName>
</protein>
<dbReference type="AlphaFoldDB" id="A0A0M2UV25"/>
<accession>A0A0M2UV25</accession>
<gene>
    <name evidence="1" type="ORF">BROFUL_01378</name>
</gene>
<reference evidence="1 2" key="1">
    <citation type="journal article" date="2013" name="BMC Microbiol.">
        <title>Identification of the type II cytochrome c maturation pathway in anammox bacteria by comparative genomics.</title>
        <authorList>
            <person name="Ferousi C."/>
            <person name="Speth D.R."/>
            <person name="Reimann J."/>
            <person name="Op den Camp H.J."/>
            <person name="Allen J.W."/>
            <person name="Keltjens J.T."/>
            <person name="Jetten M.S."/>
        </authorList>
    </citation>
    <scope>NUCLEOTIDE SEQUENCE [LARGE SCALE GENOMIC DNA]</scope>
    <source>
        <strain evidence="1">RU1</strain>
    </source>
</reference>
<sequence>MHTLHDIRVDNYAYGKLRIRYLPLHVKLLKSQSSFQKKFAMYSDDLIALTSAI</sequence>
<comment type="caution">
    <text evidence="1">The sequence shown here is derived from an EMBL/GenBank/DDBJ whole genome shotgun (WGS) entry which is preliminary data.</text>
</comment>
<organism evidence="1 2">
    <name type="scientific">Candidatus Brocadia fulgida</name>
    <dbReference type="NCBI Taxonomy" id="380242"/>
    <lineage>
        <taxon>Bacteria</taxon>
        <taxon>Pseudomonadati</taxon>
        <taxon>Planctomycetota</taxon>
        <taxon>Candidatus Brocadiia</taxon>
        <taxon>Candidatus Brocadiales</taxon>
        <taxon>Candidatus Brocadiaceae</taxon>
        <taxon>Candidatus Brocadia</taxon>
    </lineage>
</organism>